<comment type="catalytic activity">
    <reaction evidence="6">
        <text>a 2'-deoxyadenosine in DNA + S-adenosyl-L-methionine = an N(6)-methyl-2'-deoxyadenosine in DNA + S-adenosyl-L-homocysteine + H(+)</text>
        <dbReference type="Rhea" id="RHEA:15197"/>
        <dbReference type="Rhea" id="RHEA-COMP:12418"/>
        <dbReference type="Rhea" id="RHEA-COMP:12419"/>
        <dbReference type="ChEBI" id="CHEBI:15378"/>
        <dbReference type="ChEBI" id="CHEBI:57856"/>
        <dbReference type="ChEBI" id="CHEBI:59789"/>
        <dbReference type="ChEBI" id="CHEBI:90615"/>
        <dbReference type="ChEBI" id="CHEBI:90616"/>
        <dbReference type="EC" id="2.1.1.72"/>
    </reaction>
</comment>
<organism evidence="8 9">
    <name type="scientific">Acanthopleuribacter pedis</name>
    <dbReference type="NCBI Taxonomy" id="442870"/>
    <lineage>
        <taxon>Bacteria</taxon>
        <taxon>Pseudomonadati</taxon>
        <taxon>Acidobacteriota</taxon>
        <taxon>Holophagae</taxon>
        <taxon>Acanthopleuribacterales</taxon>
        <taxon>Acanthopleuribacteraceae</taxon>
        <taxon>Acanthopleuribacter</taxon>
    </lineage>
</organism>
<dbReference type="PANTHER" id="PTHR33841">
    <property type="entry name" value="DNA METHYLTRANSFERASE YEEA-RELATED"/>
    <property type="match status" value="1"/>
</dbReference>
<evidence type="ECO:0000256" key="1">
    <source>
        <dbReference type="ARBA" id="ARBA00006594"/>
    </source>
</evidence>
<comment type="caution">
    <text evidence="8">The sequence shown here is derived from an EMBL/GenBank/DDBJ whole genome shotgun (WGS) entry which is preliminary data.</text>
</comment>
<protein>
    <recommendedName>
        <fullName evidence="2">site-specific DNA-methyltransferase (adenine-specific)</fullName>
        <ecNumber evidence="2">2.1.1.72</ecNumber>
    </recommendedName>
</protein>
<dbReference type="PRINTS" id="PR00507">
    <property type="entry name" value="N12N6MTFRASE"/>
</dbReference>
<name>A0A8J7Q3W1_9BACT</name>
<dbReference type="PANTHER" id="PTHR33841:SF5">
    <property type="entry name" value="DNA METHYLASE (MODIFICATION METHYLASE) (METHYLTRANSFERASE)-RELATED"/>
    <property type="match status" value="1"/>
</dbReference>
<evidence type="ECO:0000313" key="9">
    <source>
        <dbReference type="Proteomes" id="UP000664417"/>
    </source>
</evidence>
<evidence type="ECO:0000256" key="6">
    <source>
        <dbReference type="ARBA" id="ARBA00047942"/>
    </source>
</evidence>
<dbReference type="EC" id="2.1.1.72" evidence="2"/>
<dbReference type="GO" id="GO:0032259">
    <property type="term" value="P:methylation"/>
    <property type="evidence" value="ECO:0007669"/>
    <property type="project" value="UniProtKB-KW"/>
</dbReference>
<dbReference type="Pfam" id="PF07669">
    <property type="entry name" value="Eco57I"/>
    <property type="match status" value="1"/>
</dbReference>
<dbReference type="EMBL" id="JAFREP010000015">
    <property type="protein sequence ID" value="MBO1320092.1"/>
    <property type="molecule type" value="Genomic_DNA"/>
</dbReference>
<sequence length="946" mass="107582">MRYQKYAPQSLSVFGDFAKLLRPFPHNDLRNLGVPDRLLDQVFRVCIGHKPYCLFFELILSEQCPKDAYTAIAGGIAACMARQGHEYAVFTVVHAGSANAHLIFWRRREDLHQRALFHLDLVFTHQSLFERQVLDLLHKLNSERVPALFSLLQNHQHHKPFFAVLRRHLGKLETKNVAGYHALVDLVLKLIFLIFVQHKRWLNHDPYYLETQIAHCCARSLSILTVFLQPLFARLEGLPVAEPLPLGQLPLLGGGLFHFDRTALPLIENRWLFDLVQALLNNFSYSLLESRPGRTVAGIGPEVLGAVFEHLLLVDDRKQQGTYYTPGFLAHKQAKAAITAWLDHKQCGDDPLARRDAVADIRILDPSCGSGTYLTAAFQALLDIHLAVLPPDQHRNGRLFDLKQQIMLRNLFGVDINPVAVRLTEVRLWLNLIQDIEVEDPAKAPALPNLQHQLRAGDFLDLHVPTDKKQVKQWPKYAQLEQLRAKFPTSQAPQRMNLLRHMLRLEGELADYLTACRQKALKDITKTQLAQPCLPGCRQGRRKVTWRVPREPGKQLHVMFSRVMLEQGFDCIIGNPPWLAAGRIDKGAAASLRAGLPVPRGVVLSGQVDLSVYFTAASLALLRPNGHLSFLLPAKILQAPYAASLRQFLLNQCRIHYLYDYGLKQGQLFKADTFPVAVGAGLLQQPNQPSKTHQVAIEIHEGDDNRCFTRDQTQIADRFGLWHLYEGPAIRGDPRRPSLGELGFKPQRGVVTGAKRSFVFEQPPIHLAKARFRPLLRGRDIQPDGLQPGRFIYWPFQTKTAWNRKLGFQEHTFLKNADKVRWQSGRPSLPYAARPFSPWLLIWKYLAKRWTVGLIQGGWCIPDQTTYYLSCSHFAQAYRLFAYFNSAEADAQLRAIAERGKDFCYFYYAHTVACLQLPCDWQDVALTIPPEKTCFTPAEGVNLWPC</sequence>
<evidence type="ECO:0000256" key="2">
    <source>
        <dbReference type="ARBA" id="ARBA00011900"/>
    </source>
</evidence>
<proteinExistence type="inferred from homology"/>
<dbReference type="GO" id="GO:0009007">
    <property type="term" value="F:site-specific DNA-methyltransferase (adenine-specific) activity"/>
    <property type="evidence" value="ECO:0007669"/>
    <property type="project" value="UniProtKB-EC"/>
</dbReference>
<evidence type="ECO:0000256" key="3">
    <source>
        <dbReference type="ARBA" id="ARBA00022603"/>
    </source>
</evidence>
<evidence type="ECO:0000313" key="8">
    <source>
        <dbReference type="EMBL" id="MBO1320092.1"/>
    </source>
</evidence>
<dbReference type="RefSeq" id="WP_207860045.1">
    <property type="nucleotide sequence ID" value="NZ_JAFREP010000015.1"/>
</dbReference>
<keyword evidence="4" id="KW-0808">Transferase</keyword>
<dbReference type="InterPro" id="IPR029063">
    <property type="entry name" value="SAM-dependent_MTases_sf"/>
</dbReference>
<gene>
    <name evidence="8" type="ORF">J3U88_16575</name>
</gene>
<dbReference type="AlphaFoldDB" id="A0A8J7Q3W1"/>
<evidence type="ECO:0000256" key="5">
    <source>
        <dbReference type="ARBA" id="ARBA00022691"/>
    </source>
</evidence>
<dbReference type="GO" id="GO:0006304">
    <property type="term" value="P:DNA modification"/>
    <property type="evidence" value="ECO:0007669"/>
    <property type="project" value="InterPro"/>
</dbReference>
<feature type="domain" description="Type II methyltransferase M.TaqI-like" evidence="7">
    <location>
        <begin position="410"/>
        <end position="664"/>
    </location>
</feature>
<keyword evidence="5" id="KW-0949">S-adenosyl-L-methionine</keyword>
<evidence type="ECO:0000256" key="4">
    <source>
        <dbReference type="ARBA" id="ARBA00022679"/>
    </source>
</evidence>
<accession>A0A8J7Q3W1</accession>
<dbReference type="Gene3D" id="3.40.50.150">
    <property type="entry name" value="Vaccinia Virus protein VP39"/>
    <property type="match status" value="1"/>
</dbReference>
<keyword evidence="9" id="KW-1185">Reference proteome</keyword>
<dbReference type="Proteomes" id="UP000664417">
    <property type="component" value="Unassembled WGS sequence"/>
</dbReference>
<dbReference type="InterPro" id="IPR050953">
    <property type="entry name" value="N4_N6_ade-DNA_methylase"/>
</dbReference>
<dbReference type="SUPFAM" id="SSF53335">
    <property type="entry name" value="S-adenosyl-L-methionine-dependent methyltransferases"/>
    <property type="match status" value="1"/>
</dbReference>
<reference evidence="8" key="1">
    <citation type="submission" date="2021-03" db="EMBL/GenBank/DDBJ databases">
        <authorList>
            <person name="Wang G."/>
        </authorList>
    </citation>
    <scope>NUCLEOTIDE SEQUENCE</scope>
    <source>
        <strain evidence="8">KCTC 12899</strain>
    </source>
</reference>
<keyword evidence="3 8" id="KW-0489">Methyltransferase</keyword>
<comment type="similarity">
    <text evidence="1">Belongs to the N(4)/N(6)-methyltransferase family.</text>
</comment>
<evidence type="ECO:0000259" key="7">
    <source>
        <dbReference type="Pfam" id="PF07669"/>
    </source>
</evidence>
<dbReference type="InterPro" id="IPR011639">
    <property type="entry name" value="MethylTrfase_TaqI-like_dom"/>
</dbReference>